<dbReference type="AlphaFoldDB" id="A0A7W4LP18"/>
<comment type="caution">
    <text evidence="2">The sequence shown here is derived from an EMBL/GenBank/DDBJ whole genome shotgun (WGS) entry which is preliminary data.</text>
</comment>
<gene>
    <name evidence="2" type="ORF">H3H51_16745</name>
</gene>
<dbReference type="EMBL" id="JACJUD010000005">
    <property type="protein sequence ID" value="MBB2496673.1"/>
    <property type="molecule type" value="Genomic_DNA"/>
</dbReference>
<reference evidence="2 3" key="1">
    <citation type="submission" date="2020-08" db="EMBL/GenBank/DDBJ databases">
        <authorList>
            <person name="Kim C.M."/>
        </authorList>
    </citation>
    <scope>NUCLEOTIDE SEQUENCE [LARGE SCALE GENOMIC DNA]</scope>
    <source>
        <strain evidence="2 3">UL070</strain>
    </source>
</reference>
<dbReference type="Pfam" id="PF00144">
    <property type="entry name" value="Beta-lactamase"/>
    <property type="match status" value="1"/>
</dbReference>
<dbReference type="RefSeq" id="WP_183090200.1">
    <property type="nucleotide sequence ID" value="NZ_JACJUD010000005.1"/>
</dbReference>
<sequence length="410" mass="44733">MSSDFAQALRGAYRAGAEPAQPLMQGFPPSPEQRVTWHNFMTPPHNRWAFHNLGRIRPNITVERGAGQPAPLPVAATAVADFSFESAAGHDVSLGEHLTATHTDGWLVMKNGEVVQELYANGHQHHKRHIMFSVTKSLIGMKAEELVQSGQLNDQAPASHYVEELRGSAFGDASVRQLMDMAVGIEYDEVYDDPNSGSSQFGYACGLIAPPPGITACQSLYEYLPATRKRGEHGGFFHYVTATTEALGWVMERASGRSCAEMLGDIWQGLGCERDAFFVADPWGRNVTGCGFNATLRDMARYGSLLLNNGNCQGQQLVSPDAIAAVLAGGDPAIYAANESFAQWSPGATYKSQWYVYPDQALLAVGIHGQYLYVDFRHQVVIVKQSCMPVAESILDIDTIRLIRAMAHAL</sequence>
<dbReference type="PANTHER" id="PTHR43283:SF7">
    <property type="entry name" value="BETA-LACTAMASE-RELATED DOMAIN-CONTAINING PROTEIN"/>
    <property type="match status" value="1"/>
</dbReference>
<dbReference type="Gene3D" id="3.40.710.10">
    <property type="entry name" value="DD-peptidase/beta-lactamase superfamily"/>
    <property type="match status" value="1"/>
</dbReference>
<evidence type="ECO:0000313" key="3">
    <source>
        <dbReference type="Proteomes" id="UP000542720"/>
    </source>
</evidence>
<keyword evidence="3" id="KW-1185">Reference proteome</keyword>
<accession>A0A7W4LP18</accession>
<evidence type="ECO:0000259" key="1">
    <source>
        <dbReference type="Pfam" id="PF00144"/>
    </source>
</evidence>
<protein>
    <submittedName>
        <fullName evidence="2">Beta-lactamase family protein</fullName>
    </submittedName>
</protein>
<dbReference type="InterPro" id="IPR001466">
    <property type="entry name" value="Beta-lactam-related"/>
</dbReference>
<dbReference type="InterPro" id="IPR012338">
    <property type="entry name" value="Beta-lactam/transpept-like"/>
</dbReference>
<evidence type="ECO:0000313" key="2">
    <source>
        <dbReference type="EMBL" id="MBB2496673.1"/>
    </source>
</evidence>
<organism evidence="2 3">
    <name type="scientific">Aquipseudomonas ullengensis</name>
    <dbReference type="NCBI Taxonomy" id="2759166"/>
    <lineage>
        <taxon>Bacteria</taxon>
        <taxon>Pseudomonadati</taxon>
        <taxon>Pseudomonadota</taxon>
        <taxon>Gammaproteobacteria</taxon>
        <taxon>Pseudomonadales</taxon>
        <taxon>Pseudomonadaceae</taxon>
        <taxon>Aquipseudomonas</taxon>
    </lineage>
</organism>
<dbReference type="InterPro" id="IPR050789">
    <property type="entry name" value="Diverse_Enzym_Activities"/>
</dbReference>
<feature type="domain" description="Beta-lactamase-related" evidence="1">
    <location>
        <begin position="105"/>
        <end position="383"/>
    </location>
</feature>
<dbReference type="Proteomes" id="UP000542720">
    <property type="component" value="Unassembled WGS sequence"/>
</dbReference>
<name>A0A7W4LP18_9GAMM</name>
<dbReference type="SUPFAM" id="SSF56601">
    <property type="entry name" value="beta-lactamase/transpeptidase-like"/>
    <property type="match status" value="1"/>
</dbReference>
<proteinExistence type="predicted"/>
<dbReference type="PANTHER" id="PTHR43283">
    <property type="entry name" value="BETA-LACTAMASE-RELATED"/>
    <property type="match status" value="1"/>
</dbReference>